<dbReference type="GO" id="GO:0016020">
    <property type="term" value="C:membrane"/>
    <property type="evidence" value="ECO:0007669"/>
    <property type="project" value="UniProtKB-SubCell"/>
</dbReference>
<keyword evidence="8" id="KW-1185">Reference proteome</keyword>
<dbReference type="Proteomes" id="UP000230750">
    <property type="component" value="Unassembled WGS sequence"/>
</dbReference>
<dbReference type="PANTHER" id="PTHR23423">
    <property type="entry name" value="ORGANIC SOLUTE TRANSPORTER-RELATED"/>
    <property type="match status" value="1"/>
</dbReference>
<dbReference type="EMBL" id="MRZV01001383">
    <property type="protein sequence ID" value="PIK38237.1"/>
    <property type="molecule type" value="Genomic_DNA"/>
</dbReference>
<comment type="caution">
    <text evidence="7">The sequence shown here is derived from an EMBL/GenBank/DDBJ whole genome shotgun (WGS) entry which is preliminary data.</text>
</comment>
<dbReference type="STRING" id="307972.A0A2G8JR41"/>
<gene>
    <name evidence="7" type="ORF">BSL78_24914</name>
</gene>
<sequence length="287" mass="32393">MGSASIHNSIFSDCVCGLPLIIWDAYSHQKYFKAIAWPTAGFGALVAIGVTGYLMLNHIVYFSRPNQQRYILRVTHAPPLSSSLDCTGFQRFKYLTLFNLRGRAVEGRRDTGGVAHGGVLLRRCRNGVLNFVVLGPILALGLILAYSMDRNYTQGEFSPSGTWFWLTIVNILSQLNFCLSIELAVLSFVQLFAFSHKPYMDKEPLDFRVSCRLFCDYTDLQRDIKDHSGKMMRDITTLGRNNEGSTTDEDDTSSHDEEKMKENWSSPDKDMFVYSKDISDDSSTSEV</sequence>
<name>A0A2G8JR41_STIJA</name>
<feature type="region of interest" description="Disordered" evidence="5">
    <location>
        <begin position="236"/>
        <end position="287"/>
    </location>
</feature>
<evidence type="ECO:0000256" key="2">
    <source>
        <dbReference type="ARBA" id="ARBA00022692"/>
    </source>
</evidence>
<feature type="transmembrane region" description="Helical" evidence="6">
    <location>
        <begin position="35"/>
        <end position="56"/>
    </location>
</feature>
<dbReference type="OrthoDB" id="5348404at2759"/>
<dbReference type="AlphaFoldDB" id="A0A2G8JR41"/>
<evidence type="ECO:0000256" key="6">
    <source>
        <dbReference type="SAM" id="Phobius"/>
    </source>
</evidence>
<keyword evidence="2 6" id="KW-0812">Transmembrane</keyword>
<proteinExistence type="predicted"/>
<evidence type="ECO:0000313" key="8">
    <source>
        <dbReference type="Proteomes" id="UP000230750"/>
    </source>
</evidence>
<dbReference type="Pfam" id="PF03619">
    <property type="entry name" value="Solute_trans_a"/>
    <property type="match status" value="1"/>
</dbReference>
<evidence type="ECO:0000256" key="1">
    <source>
        <dbReference type="ARBA" id="ARBA00004141"/>
    </source>
</evidence>
<reference evidence="7 8" key="1">
    <citation type="journal article" date="2017" name="PLoS Biol.">
        <title>The sea cucumber genome provides insights into morphological evolution and visceral regeneration.</title>
        <authorList>
            <person name="Zhang X."/>
            <person name="Sun L."/>
            <person name="Yuan J."/>
            <person name="Sun Y."/>
            <person name="Gao Y."/>
            <person name="Zhang L."/>
            <person name="Li S."/>
            <person name="Dai H."/>
            <person name="Hamel J.F."/>
            <person name="Liu C."/>
            <person name="Yu Y."/>
            <person name="Liu S."/>
            <person name="Lin W."/>
            <person name="Guo K."/>
            <person name="Jin S."/>
            <person name="Xu P."/>
            <person name="Storey K.B."/>
            <person name="Huan P."/>
            <person name="Zhang T."/>
            <person name="Zhou Y."/>
            <person name="Zhang J."/>
            <person name="Lin C."/>
            <person name="Li X."/>
            <person name="Xing L."/>
            <person name="Huo D."/>
            <person name="Sun M."/>
            <person name="Wang L."/>
            <person name="Mercier A."/>
            <person name="Li F."/>
            <person name="Yang H."/>
            <person name="Xiang J."/>
        </authorList>
    </citation>
    <scope>NUCLEOTIDE SEQUENCE [LARGE SCALE GENOMIC DNA]</scope>
    <source>
        <strain evidence="7">Shaxun</strain>
        <tissue evidence="7">Muscle</tissue>
    </source>
</reference>
<feature type="compositionally biased region" description="Basic and acidic residues" evidence="5">
    <location>
        <begin position="252"/>
        <end position="271"/>
    </location>
</feature>
<evidence type="ECO:0000256" key="3">
    <source>
        <dbReference type="ARBA" id="ARBA00022989"/>
    </source>
</evidence>
<protein>
    <recommendedName>
        <fullName evidence="9">Transmembrane protein</fullName>
    </recommendedName>
</protein>
<keyword evidence="4 6" id="KW-0472">Membrane</keyword>
<organism evidence="7 8">
    <name type="scientific">Stichopus japonicus</name>
    <name type="common">Sea cucumber</name>
    <dbReference type="NCBI Taxonomy" id="307972"/>
    <lineage>
        <taxon>Eukaryota</taxon>
        <taxon>Metazoa</taxon>
        <taxon>Echinodermata</taxon>
        <taxon>Eleutherozoa</taxon>
        <taxon>Echinozoa</taxon>
        <taxon>Holothuroidea</taxon>
        <taxon>Aspidochirotacea</taxon>
        <taxon>Aspidochirotida</taxon>
        <taxon>Stichopodidae</taxon>
        <taxon>Apostichopus</taxon>
    </lineage>
</organism>
<evidence type="ECO:0000256" key="4">
    <source>
        <dbReference type="ARBA" id="ARBA00023136"/>
    </source>
</evidence>
<evidence type="ECO:0000256" key="5">
    <source>
        <dbReference type="SAM" id="MobiDB-lite"/>
    </source>
</evidence>
<evidence type="ECO:0008006" key="9">
    <source>
        <dbReference type="Google" id="ProtNLM"/>
    </source>
</evidence>
<dbReference type="SMART" id="SM01417">
    <property type="entry name" value="Solute_trans_a"/>
    <property type="match status" value="1"/>
</dbReference>
<keyword evidence="3 6" id="KW-1133">Transmembrane helix</keyword>
<feature type="transmembrane region" description="Helical" evidence="6">
    <location>
        <begin position="168"/>
        <end position="194"/>
    </location>
</feature>
<dbReference type="InterPro" id="IPR005178">
    <property type="entry name" value="Ostalpha/TMEM184C"/>
</dbReference>
<evidence type="ECO:0000313" key="7">
    <source>
        <dbReference type="EMBL" id="PIK38237.1"/>
    </source>
</evidence>
<feature type="transmembrane region" description="Helical" evidence="6">
    <location>
        <begin position="128"/>
        <end position="148"/>
    </location>
</feature>
<accession>A0A2G8JR41</accession>
<comment type="subcellular location">
    <subcellularLocation>
        <location evidence="1">Membrane</location>
        <topology evidence="1">Multi-pass membrane protein</topology>
    </subcellularLocation>
</comment>